<feature type="domain" description="Ketosynthase family 3 (KS3)" evidence="6">
    <location>
        <begin position="6"/>
        <end position="467"/>
    </location>
</feature>
<dbReference type="Gene3D" id="3.40.366.10">
    <property type="entry name" value="Malonyl-Coenzyme A Acyl Carrier Protein, domain 2"/>
    <property type="match status" value="1"/>
</dbReference>
<dbReference type="InterPro" id="IPR016035">
    <property type="entry name" value="Acyl_Trfase/lysoPLipase"/>
</dbReference>
<feature type="region of interest" description="Disordered" evidence="5">
    <location>
        <begin position="954"/>
        <end position="977"/>
    </location>
</feature>
<protein>
    <submittedName>
        <fullName evidence="8">Polyketide synthase PksL</fullName>
    </submittedName>
</protein>
<dbReference type="SMART" id="SM00827">
    <property type="entry name" value="PKS_AT"/>
    <property type="match status" value="1"/>
</dbReference>
<dbReference type="Proteomes" id="UP000317178">
    <property type="component" value="Chromosome"/>
</dbReference>
<dbReference type="InterPro" id="IPR047794">
    <property type="entry name" value="C45_proenzyme-like"/>
</dbReference>
<dbReference type="InterPro" id="IPR005079">
    <property type="entry name" value="Peptidase_C45_hydrolase"/>
</dbReference>
<feature type="domain" description="Ketosynthase family 3 (KS3)" evidence="6">
    <location>
        <begin position="490"/>
        <end position="947"/>
    </location>
</feature>
<dbReference type="EMBL" id="CP036281">
    <property type="protein sequence ID" value="QDU80792.1"/>
    <property type="molecule type" value="Genomic_DNA"/>
</dbReference>
<dbReference type="Gene3D" id="3.40.47.10">
    <property type="match status" value="2"/>
</dbReference>
<dbReference type="Pfam" id="PF03417">
    <property type="entry name" value="AAT"/>
    <property type="match status" value="1"/>
</dbReference>
<dbReference type="InterPro" id="IPR057326">
    <property type="entry name" value="KR_dom"/>
</dbReference>
<dbReference type="GO" id="GO:0005737">
    <property type="term" value="C:cytoplasm"/>
    <property type="evidence" value="ECO:0007669"/>
    <property type="project" value="TreeGrafter"/>
</dbReference>
<dbReference type="InterPro" id="IPR016036">
    <property type="entry name" value="Malonyl_transacylase_ACP-bd"/>
</dbReference>
<dbReference type="PANTHER" id="PTHR43775">
    <property type="entry name" value="FATTY ACID SYNTHASE"/>
    <property type="match status" value="1"/>
</dbReference>
<dbReference type="InterPro" id="IPR049552">
    <property type="entry name" value="PKS_DH_N"/>
</dbReference>
<dbReference type="SUPFAM" id="SSF54637">
    <property type="entry name" value="Thioesterase/thiol ester dehydrase-isomerase"/>
    <property type="match status" value="1"/>
</dbReference>
<dbReference type="GO" id="GO:0071770">
    <property type="term" value="P:DIM/DIP cell wall layer assembly"/>
    <property type="evidence" value="ECO:0007669"/>
    <property type="project" value="TreeGrafter"/>
</dbReference>
<dbReference type="PROSITE" id="PS52019">
    <property type="entry name" value="PKS_MFAS_DH"/>
    <property type="match status" value="1"/>
</dbReference>
<dbReference type="InterPro" id="IPR049900">
    <property type="entry name" value="PKS_mFAS_DH"/>
</dbReference>
<dbReference type="RefSeq" id="WP_144996030.1">
    <property type="nucleotide sequence ID" value="NZ_CP036281.1"/>
</dbReference>
<feature type="region of interest" description="N-terminal hotdog fold" evidence="4">
    <location>
        <begin position="2385"/>
        <end position="2509"/>
    </location>
</feature>
<dbReference type="OrthoDB" id="219272at2"/>
<dbReference type="InterPro" id="IPR050091">
    <property type="entry name" value="PKS_NRPS_Biosynth_Enz"/>
</dbReference>
<dbReference type="InterPro" id="IPR014043">
    <property type="entry name" value="Acyl_transferase_dom"/>
</dbReference>
<dbReference type="SUPFAM" id="SSF52151">
    <property type="entry name" value="FabD/lysophospholipase-like"/>
    <property type="match status" value="1"/>
</dbReference>
<dbReference type="SUPFAM" id="SSF53901">
    <property type="entry name" value="Thiolase-like"/>
    <property type="match status" value="3"/>
</dbReference>
<evidence type="ECO:0000256" key="3">
    <source>
        <dbReference type="ARBA" id="ARBA00022679"/>
    </source>
</evidence>
<feature type="region of interest" description="C-terminal hotdog fold" evidence="4">
    <location>
        <begin position="2524"/>
        <end position="2673"/>
    </location>
</feature>
<dbReference type="InterPro" id="IPR014031">
    <property type="entry name" value="Ketoacyl_synth_C"/>
</dbReference>
<dbReference type="CDD" id="cd08953">
    <property type="entry name" value="KR_2_SDR_x"/>
    <property type="match status" value="1"/>
</dbReference>
<dbReference type="Gene3D" id="3.40.50.720">
    <property type="entry name" value="NAD(P)-binding Rossmann-like Domain"/>
    <property type="match status" value="1"/>
</dbReference>
<evidence type="ECO:0000256" key="1">
    <source>
        <dbReference type="ARBA" id="ARBA00022450"/>
    </source>
</evidence>
<dbReference type="Gene3D" id="1.10.10.2120">
    <property type="match status" value="1"/>
</dbReference>
<dbReference type="Gene3D" id="3.10.129.110">
    <property type="entry name" value="Polyketide synthase dehydratase"/>
    <property type="match status" value="1"/>
</dbReference>
<dbReference type="Gene3D" id="3.60.60.10">
    <property type="entry name" value="Penicillin V Acylase, Chain A"/>
    <property type="match status" value="1"/>
</dbReference>
<dbReference type="InterPro" id="IPR016039">
    <property type="entry name" value="Thiolase-like"/>
</dbReference>
<dbReference type="PROSITE" id="PS00606">
    <property type="entry name" value="KS3_1"/>
    <property type="match status" value="1"/>
</dbReference>
<evidence type="ECO:0000256" key="4">
    <source>
        <dbReference type="PROSITE-ProRule" id="PRU01363"/>
    </source>
</evidence>
<dbReference type="InterPro" id="IPR014030">
    <property type="entry name" value="Ketoacyl_synth_N"/>
</dbReference>
<dbReference type="SUPFAM" id="SSF51735">
    <property type="entry name" value="NAD(P)-binding Rossmann-fold domains"/>
    <property type="match status" value="1"/>
</dbReference>
<evidence type="ECO:0000259" key="6">
    <source>
        <dbReference type="PROSITE" id="PS52004"/>
    </source>
</evidence>
<dbReference type="InterPro" id="IPR020841">
    <property type="entry name" value="PKS_Beta-ketoAc_synthase_dom"/>
</dbReference>
<dbReference type="InterPro" id="IPR049551">
    <property type="entry name" value="PKS_DH_C"/>
</dbReference>
<keyword evidence="3" id="KW-0808">Transferase</keyword>
<dbReference type="PANTHER" id="PTHR43775:SF37">
    <property type="entry name" value="SI:DKEY-61P9.11"/>
    <property type="match status" value="1"/>
</dbReference>
<dbReference type="SMART" id="SM00822">
    <property type="entry name" value="PKS_KR"/>
    <property type="match status" value="1"/>
</dbReference>
<evidence type="ECO:0000313" key="9">
    <source>
        <dbReference type="Proteomes" id="UP000317178"/>
    </source>
</evidence>
<dbReference type="CDD" id="cd00833">
    <property type="entry name" value="PKS"/>
    <property type="match status" value="2"/>
</dbReference>
<evidence type="ECO:0000256" key="5">
    <source>
        <dbReference type="SAM" id="MobiDB-lite"/>
    </source>
</evidence>
<sequence length="2682" mass="289613">MQNSSDKPLAIVGLACRLPGADNIDEYWDMLINGKSQLGELPIERFDPELHYSPRKDDPTRSYTRLGGIVPDRPTDLNKCPLPADSLERFHKLHLNLCEVAYDACVNAGYDPLNISQGKSGVYIGHTPPGQTVGKLIHAYQIEHSTELLKSSESLAAAAPGQTDDVIQEMVDTVRNEFPEDHPAFKICSNAYHAAGAISSAFKLDGPAMAFDAACASGMRAFAAASHALQLGEINMALIGSASYSNSDTLTLFSQAQSVSPTGTRPYDNNADGLIASEGYVIFVMKTLEQAIADNDDIKAVVRGVGVSSDGKGKSLWAPRKEGQIEAIKRAYGGDLSPSQLQYLEMHATSTQVGDATEMEAITQIFKDQLPEGYQIPVGSVKANVGHTLETAGMASIAKTILAMNEGLIPPQINITELNKNIPWDQIPFYVPLQAYHWPEPAPGKPRLAAVNAFGIGGLNVHVVLEGYQPEYSKALVKKQKPEVKLDADDEAIAIVGRGAILPGARTIEALWDQLNSGQDFFTDAPASRWNKELGTSKPGEDDRWSIPITTGAYITDFEYDWKKHKVPPKQILSADPLQFMLLDATDQALQEIGYPEKPLDKMRTGAIVGTIFGGAFTNDLQHGLNLTRNRKMLSDILRGKGVAEDQIEAVAEEFQQQILKRYPALIDETGSFTASTLSSRLTKTFDLMGGAVAVDGGECSSFAALATCIDILRSGESDVMICASGQRACDFASYQMLKVNNLLSHQETSHGPFGKDADGVIPGESVGVVILKRLSDAKRDGDKIHGIIRGIGCSRKDDLAEGLQSAMERALENAGINAENVSLVETATGGAPEESRAEIDALTKVYGSNARRAPLYLGSAVAMYGHSRGGSGMTSLLKSMGELANTTLPSSPNMDNCANYLADQQNTLCPVSENTALVGLNEDGKVYAGIDSYAESDVCYHLIVEGPTKLSYEPENLTTTPAAASSQPADTPSSESLSYGEYYIARVSAVDWDELNRKISGLAKTDWRHSNFTAGESCRLTIVARNDEEFAKKITLLQKSFTSASAPTILAERGVFLQQITHKAKVAFCFPGQGSQFKNMLSDVIEYSPAAAHAYNAVNAALTAHNLPSFDALSGEQECSLDDVSQVQLSVIAADYIMSEAIREMGAHADRVCGHSLGELAALLCAGSWNIHEAIKATKARVDAINATGEAAGTLYSTTAPLDVAQRCCSDTPGAVYVSHSNSPEQTVIGGAEEAAAEAAKRIESEGFKAIKLKVPGAFHTPLLEKVREPFFSTIDQIDLEPPRTPLLSSVTNKYVSDPADIRDNLKSQLVTPINYVSLIERFLKEDMDLLIEVGPGHVLTGLNKRIVGKRPIVSVGCNHAKRSGLEQLAIVRACLEAYGCLNWTDELISSDIGTRADSTTAISNVAGHSSTGDGTLFTDEALVPVLKLAGSSYEMGYQHGTELKAEIRQLLRRYTNLAGTRWSHLFDVAELASQSDKLFTAEALEELRGIAAGAEVSYDSLLAHNIRLFLDAGQGGLTAAVTAQANPDTGLLHAANEDVRNALPLNDCLQRVAQVRSPQDGPSYLTFAIAGQVGCLTGINSSGLAISMTCLLDTKANSQPAGQLQTMLVNGLLANASDIDSALEIIKTHNTRGAWTLCMSHAATDRVCFIEFDGANYHIRPALSSLIATNHQQLNEAADKNLTDSEVKASHLRYNRLRELLGDAGSIPVSAERFGRVLRDAHDPENQDDSKHPTLNSVKRSDNHISVIMQPASGKVWVTPGPNANGHRDNFSMIDLSILLPEWQSVKAAPVIAAGQANQVSNVPAEVQQTSGNLPKIETAHVQVTVDQLRSACDNALSAAPDQVCHRQLVRLLERDAVAPALPAFHGPAIIHGDNADALALKAYLEANGVGVMLLPSRLPAADCVAAVEAQWNVAPATHLFLMTGRDVDAITTLEESNWADRREVGVIAAYQVTQKWFEFAFKAKMLNECTLAAATSMGGDFGLTGELRNVEGGAISGLLKAVQMESHMQHQTPGFLACVLDSENTTDSNLLAQLLCSELAARHTDVEVAYKQGGRYVVRPYAEFAPTEQKINLPAGSNIIVTGGARGVTAVVAREMGKRFPGVKLHLIGSSPLPSLADSYYSMSEEELKDVKGAVMKEALANGEKPMDAWGRFEKALEIGRTLRDFASEGVNAIYIGCDISNRTALAELLNSIRTEHGPISGVIHGAGFEKATRFDKKQEELVRRTIGAKVDGAANLLALTEQDPIQFLVAFGSVSGRFGGVGQTDYSVANDMVAKLMDWSRTSRPNLPTAVFHWHAWDDVGMAVRPESQHIRKLHNINFMPSLEGAKHLLDEISSGLTQTEVIITEVNSFRSRIEEDAQQPGPAAVVDQSIAPVMEEPVLPPMVDRIISHISGQEIVVETELDPTADVFLTQHQFKQRPMFPVVVAMEAMAEAAQLLAGPDLKVIGLRDLKIINSIRFPTDSNVLMRTTATHQADGIHVQLGIDYYNRRGVLLQQDRACFRCIIDVAPEFESLSRPEPIEPTQLFPCTFPPLEEAVIYHGPIFRSIKDMGSVEDLGIAYFDTPDLNDVAGRRARPGWIMPSSLLDGCFFGCGAYLWVVRSGVIAIPNGIQRISLCGLPQTGERCTATVRFCGQDDHHGRFDVVLFDSQNRVVLEVEGYENHIVPGANMQVSVESDLTK</sequence>
<dbReference type="Pfam" id="PF08659">
    <property type="entry name" value="KR"/>
    <property type="match status" value="1"/>
</dbReference>
<accession>A0A518CNI5</accession>
<dbReference type="Pfam" id="PF00698">
    <property type="entry name" value="Acyl_transf_1"/>
    <property type="match status" value="1"/>
</dbReference>
<dbReference type="NCBIfam" id="NF040521">
    <property type="entry name" value="C45_proenzyme"/>
    <property type="match status" value="1"/>
</dbReference>
<keyword evidence="1" id="KW-0596">Phosphopantetheine</keyword>
<keyword evidence="2" id="KW-0597">Phosphoprotein</keyword>
<dbReference type="InterPro" id="IPR001227">
    <property type="entry name" value="Ac_transferase_dom_sf"/>
</dbReference>
<feature type="region of interest" description="Disordered" evidence="5">
    <location>
        <begin position="49"/>
        <end position="68"/>
    </location>
</feature>
<dbReference type="KEGG" id="plon:Pla110_25270"/>
<name>A0A518CNI5_9PLAN</name>
<dbReference type="InterPro" id="IPR042104">
    <property type="entry name" value="PKS_dehydratase_sf"/>
</dbReference>
<feature type="active site" description="Proton acceptor; for dehydratase activity" evidence="4">
    <location>
        <position position="2417"/>
    </location>
</feature>
<dbReference type="GO" id="GO:0004315">
    <property type="term" value="F:3-oxoacyl-[acyl-carrier-protein] synthase activity"/>
    <property type="evidence" value="ECO:0007669"/>
    <property type="project" value="InterPro"/>
</dbReference>
<evidence type="ECO:0000259" key="7">
    <source>
        <dbReference type="PROSITE" id="PS52019"/>
    </source>
</evidence>
<dbReference type="InterPro" id="IPR013968">
    <property type="entry name" value="PKS_KR"/>
</dbReference>
<evidence type="ECO:0000313" key="8">
    <source>
        <dbReference type="EMBL" id="QDU80792.1"/>
    </source>
</evidence>
<dbReference type="SMART" id="SM00825">
    <property type="entry name" value="PKS_KS"/>
    <property type="match status" value="1"/>
</dbReference>
<evidence type="ECO:0000256" key="2">
    <source>
        <dbReference type="ARBA" id="ARBA00022553"/>
    </source>
</evidence>
<feature type="active site" description="Proton donor; for dehydratase activity" evidence="4">
    <location>
        <position position="2589"/>
    </location>
</feature>
<dbReference type="Pfam" id="PF02801">
    <property type="entry name" value="Ketoacyl-synt_C"/>
    <property type="match status" value="2"/>
</dbReference>
<dbReference type="InterPro" id="IPR036291">
    <property type="entry name" value="NAD(P)-bd_dom_sf"/>
</dbReference>
<dbReference type="Pfam" id="PF00109">
    <property type="entry name" value="ketoacyl-synt"/>
    <property type="match status" value="2"/>
</dbReference>
<gene>
    <name evidence="8" type="primary">pksL</name>
    <name evidence="8" type="ORF">Pla110_25270</name>
</gene>
<feature type="domain" description="PKS/mFAS DH" evidence="7">
    <location>
        <begin position="2385"/>
        <end position="2673"/>
    </location>
</feature>
<dbReference type="GO" id="GO:0006633">
    <property type="term" value="P:fatty acid biosynthetic process"/>
    <property type="evidence" value="ECO:0007669"/>
    <property type="project" value="InterPro"/>
</dbReference>
<dbReference type="GO" id="GO:0005886">
    <property type="term" value="C:plasma membrane"/>
    <property type="evidence" value="ECO:0007669"/>
    <property type="project" value="TreeGrafter"/>
</dbReference>
<reference evidence="8 9" key="1">
    <citation type="submission" date="2019-02" db="EMBL/GenBank/DDBJ databases">
        <title>Deep-cultivation of Planctomycetes and their phenomic and genomic characterization uncovers novel biology.</title>
        <authorList>
            <person name="Wiegand S."/>
            <person name="Jogler M."/>
            <person name="Boedeker C."/>
            <person name="Pinto D."/>
            <person name="Vollmers J."/>
            <person name="Rivas-Marin E."/>
            <person name="Kohn T."/>
            <person name="Peeters S.H."/>
            <person name="Heuer A."/>
            <person name="Rast P."/>
            <person name="Oberbeckmann S."/>
            <person name="Bunk B."/>
            <person name="Jeske O."/>
            <person name="Meyerdierks A."/>
            <person name="Storesund J.E."/>
            <person name="Kallscheuer N."/>
            <person name="Luecker S."/>
            <person name="Lage O.M."/>
            <person name="Pohl T."/>
            <person name="Merkel B.J."/>
            <person name="Hornburger P."/>
            <person name="Mueller R.-W."/>
            <person name="Bruemmer F."/>
            <person name="Labrenz M."/>
            <person name="Spormann A.M."/>
            <person name="Op den Camp H."/>
            <person name="Overmann J."/>
            <person name="Amann R."/>
            <person name="Jetten M.S.M."/>
            <person name="Mascher T."/>
            <person name="Medema M.H."/>
            <person name="Devos D.P."/>
            <person name="Kaster A.-K."/>
            <person name="Ovreas L."/>
            <person name="Rohde M."/>
            <person name="Galperin M.Y."/>
            <person name="Jogler C."/>
        </authorList>
    </citation>
    <scope>NUCLEOTIDE SEQUENCE [LARGE SCALE GENOMIC DNA]</scope>
    <source>
        <strain evidence="8 9">Pla110</strain>
    </source>
</reference>
<dbReference type="InterPro" id="IPR029069">
    <property type="entry name" value="HotDog_dom_sf"/>
</dbReference>
<dbReference type="Pfam" id="PF14765">
    <property type="entry name" value="PS-DH"/>
    <property type="match status" value="1"/>
</dbReference>
<dbReference type="SUPFAM" id="SSF55048">
    <property type="entry name" value="Probable ACP-binding domain of malonyl-CoA ACP transacylase"/>
    <property type="match status" value="1"/>
</dbReference>
<dbReference type="GO" id="GO:0004312">
    <property type="term" value="F:fatty acid synthase activity"/>
    <property type="evidence" value="ECO:0007669"/>
    <property type="project" value="TreeGrafter"/>
</dbReference>
<keyword evidence="9" id="KW-1185">Reference proteome</keyword>
<dbReference type="PROSITE" id="PS52004">
    <property type="entry name" value="KS3_2"/>
    <property type="match status" value="2"/>
</dbReference>
<organism evidence="8 9">
    <name type="scientific">Polystyrenella longa</name>
    <dbReference type="NCBI Taxonomy" id="2528007"/>
    <lineage>
        <taxon>Bacteria</taxon>
        <taxon>Pseudomonadati</taxon>
        <taxon>Planctomycetota</taxon>
        <taxon>Planctomycetia</taxon>
        <taxon>Planctomycetales</taxon>
        <taxon>Planctomycetaceae</taxon>
        <taxon>Polystyrenella</taxon>
    </lineage>
</organism>
<proteinExistence type="predicted"/>
<feature type="compositionally biased region" description="Basic and acidic residues" evidence="5">
    <location>
        <begin position="49"/>
        <end position="60"/>
    </location>
</feature>
<dbReference type="Pfam" id="PF21089">
    <property type="entry name" value="PKS_DH_N"/>
    <property type="match status" value="1"/>
</dbReference>
<dbReference type="InterPro" id="IPR018201">
    <property type="entry name" value="Ketoacyl_synth_AS"/>
</dbReference>
<feature type="compositionally biased region" description="Low complexity" evidence="5">
    <location>
        <begin position="959"/>
        <end position="975"/>
    </location>
</feature>